<comment type="caution">
    <text evidence="2">The sequence shown here is derived from an EMBL/GenBank/DDBJ whole genome shotgun (WGS) entry which is preliminary data.</text>
</comment>
<dbReference type="Proteomes" id="UP000696931">
    <property type="component" value="Unassembled WGS sequence"/>
</dbReference>
<dbReference type="EMBL" id="JACRIW010000100">
    <property type="protein sequence ID" value="MBI5170611.1"/>
    <property type="molecule type" value="Genomic_DNA"/>
</dbReference>
<protein>
    <submittedName>
        <fullName evidence="2">Uncharacterized protein</fullName>
    </submittedName>
</protein>
<feature type="chain" id="PRO_5037852140" evidence="1">
    <location>
        <begin position="26"/>
        <end position="153"/>
    </location>
</feature>
<name>A0A933SDL9_UNCEI</name>
<keyword evidence="1" id="KW-0732">Signal</keyword>
<dbReference type="NCBIfam" id="NF047450">
    <property type="entry name" value="post-PEP-CTERM_1"/>
    <property type="match status" value="1"/>
</dbReference>
<sequence>MTPVSPRARLAAVALLTAIATTAFADPTVPALRPAPWKPPVTASRPQPFLPGVAGMIVALDPESGEMGLPTARQAEALMRSEENMLSRSTEGLQVQYLPSGAVMLDLQGRFQEFSVARIGADGRIVFDCLSDLNAVRSTLRAPLPRPAVWEDR</sequence>
<gene>
    <name evidence="2" type="ORF">HZA61_14070</name>
</gene>
<evidence type="ECO:0000256" key="1">
    <source>
        <dbReference type="SAM" id="SignalP"/>
    </source>
</evidence>
<reference evidence="2" key="1">
    <citation type="submission" date="2020-07" db="EMBL/GenBank/DDBJ databases">
        <title>Huge and variable diversity of episymbiotic CPR bacteria and DPANN archaea in groundwater ecosystems.</title>
        <authorList>
            <person name="He C.Y."/>
            <person name="Keren R."/>
            <person name="Whittaker M."/>
            <person name="Farag I.F."/>
            <person name="Doudna J."/>
            <person name="Cate J.H.D."/>
            <person name="Banfield J.F."/>
        </authorList>
    </citation>
    <scope>NUCLEOTIDE SEQUENCE</scope>
    <source>
        <strain evidence="2">NC_groundwater_1813_Pr3_B-0.1um_71_17</strain>
    </source>
</reference>
<proteinExistence type="predicted"/>
<evidence type="ECO:0000313" key="2">
    <source>
        <dbReference type="EMBL" id="MBI5170611.1"/>
    </source>
</evidence>
<feature type="signal peptide" evidence="1">
    <location>
        <begin position="1"/>
        <end position="25"/>
    </location>
</feature>
<accession>A0A933SDL9</accession>
<evidence type="ECO:0000313" key="3">
    <source>
        <dbReference type="Proteomes" id="UP000696931"/>
    </source>
</evidence>
<organism evidence="2 3">
    <name type="scientific">Eiseniibacteriota bacterium</name>
    <dbReference type="NCBI Taxonomy" id="2212470"/>
    <lineage>
        <taxon>Bacteria</taxon>
        <taxon>Candidatus Eiseniibacteriota</taxon>
    </lineage>
</organism>
<dbReference type="AlphaFoldDB" id="A0A933SDL9"/>